<evidence type="ECO:0000313" key="2">
    <source>
        <dbReference type="Proteomes" id="UP000005237"/>
    </source>
</evidence>
<dbReference type="EnsemblMetazoa" id="CJA22505.1">
    <property type="protein sequence ID" value="CJA22505.1"/>
    <property type="gene ID" value="WBGene00178077"/>
</dbReference>
<proteinExistence type="predicted"/>
<dbReference type="Gene3D" id="3.30.420.10">
    <property type="entry name" value="Ribonuclease H-like superfamily/Ribonuclease H"/>
    <property type="match status" value="1"/>
</dbReference>
<accession>A0A8R1I9Q8</accession>
<organism evidence="1 2">
    <name type="scientific">Caenorhabditis japonica</name>
    <dbReference type="NCBI Taxonomy" id="281687"/>
    <lineage>
        <taxon>Eukaryota</taxon>
        <taxon>Metazoa</taxon>
        <taxon>Ecdysozoa</taxon>
        <taxon>Nematoda</taxon>
        <taxon>Chromadorea</taxon>
        <taxon>Rhabditida</taxon>
        <taxon>Rhabditina</taxon>
        <taxon>Rhabditomorpha</taxon>
        <taxon>Rhabditoidea</taxon>
        <taxon>Rhabditidae</taxon>
        <taxon>Peloderinae</taxon>
        <taxon>Caenorhabditis</taxon>
    </lineage>
</organism>
<reference evidence="1" key="2">
    <citation type="submission" date="2022-06" db="UniProtKB">
        <authorList>
            <consortium name="EnsemblMetazoa"/>
        </authorList>
    </citation>
    <scope>IDENTIFICATION</scope>
    <source>
        <strain evidence="1">DF5081</strain>
    </source>
</reference>
<protein>
    <submittedName>
        <fullName evidence="1">Uncharacterized protein</fullName>
    </submittedName>
</protein>
<reference evidence="2" key="1">
    <citation type="submission" date="2010-08" db="EMBL/GenBank/DDBJ databases">
        <authorList>
            <consortium name="Caenorhabditis japonica Sequencing Consortium"/>
            <person name="Wilson R.K."/>
        </authorList>
    </citation>
    <scope>NUCLEOTIDE SEQUENCE [LARGE SCALE GENOMIC DNA]</scope>
    <source>
        <strain evidence="2">DF5081</strain>
    </source>
</reference>
<dbReference type="Proteomes" id="UP000005237">
    <property type="component" value="Unassembled WGS sequence"/>
</dbReference>
<sequence length="116" mass="13490">MLSFAWESLRVRFLLQQNKNLNPIEYLWEELERLVSGIHARNSDEKFAQLQAAWAQIHQSILDCLVDSMPRRCQSVIDAPKYNIFLSGTIHQETFETGKSKVDTSNHAIFIQKNNK</sequence>
<dbReference type="AlphaFoldDB" id="A0A8R1I9Q8"/>
<dbReference type="InterPro" id="IPR036397">
    <property type="entry name" value="RNaseH_sf"/>
</dbReference>
<dbReference type="GO" id="GO:0003676">
    <property type="term" value="F:nucleic acid binding"/>
    <property type="evidence" value="ECO:0007669"/>
    <property type="project" value="InterPro"/>
</dbReference>
<evidence type="ECO:0000313" key="1">
    <source>
        <dbReference type="EnsemblMetazoa" id="CJA22505.1"/>
    </source>
</evidence>
<name>A0A8R1I9Q8_CAEJA</name>
<keyword evidence="2" id="KW-1185">Reference proteome</keyword>